<evidence type="ECO:0000256" key="3">
    <source>
        <dbReference type="ARBA" id="ARBA00022801"/>
    </source>
</evidence>
<name>A0AAX4J5R3_9CAUD</name>
<dbReference type="GO" id="GO:0003676">
    <property type="term" value="F:nucleic acid binding"/>
    <property type="evidence" value="ECO:0007669"/>
    <property type="project" value="InterPro"/>
</dbReference>
<proteinExistence type="predicted"/>
<protein>
    <submittedName>
        <fullName evidence="5">Nuclease</fullName>
    </submittedName>
</protein>
<sequence>MNHAEEGEQIALMSWCKLIKLPIGLTVFDLMTHIKNESFEKGTKIQIANRIARQKKAGFKSGTPDLFFSYPCHGKPGLFIEMKRKEKSKATVSANQKKRIKVLKQAGYVVVVAYGFEDAQRYINAYLNGELE</sequence>
<keyword evidence="3" id="KW-0378">Hydrolase</keyword>
<dbReference type="Gene3D" id="3.40.1350.10">
    <property type="match status" value="1"/>
</dbReference>
<evidence type="ECO:0000256" key="1">
    <source>
        <dbReference type="ARBA" id="ARBA00001946"/>
    </source>
</evidence>
<evidence type="ECO:0000313" key="5">
    <source>
        <dbReference type="EMBL" id="WRQ13061.1"/>
    </source>
</evidence>
<dbReference type="InterPro" id="IPR011856">
    <property type="entry name" value="tRNA_endonuc-like_dom_sf"/>
</dbReference>
<reference evidence="5" key="1">
    <citation type="submission" date="2023-11" db="EMBL/GenBank/DDBJ databases">
        <title>Complete genome sequence of Vibrio virus vB_VpM-pA2SJ1.</title>
        <authorList>
            <person name="Lim S.J."/>
            <person name="Park S.Y."/>
            <person name="Kim J.H."/>
        </authorList>
    </citation>
    <scope>NUCLEOTIDE SEQUENCE</scope>
</reference>
<dbReference type="EMBL" id="OR813779">
    <property type="protein sequence ID" value="WRQ13061.1"/>
    <property type="molecule type" value="Genomic_DNA"/>
</dbReference>
<evidence type="ECO:0000259" key="4">
    <source>
        <dbReference type="Pfam" id="PF08774"/>
    </source>
</evidence>
<evidence type="ECO:0000313" key="6">
    <source>
        <dbReference type="Proteomes" id="UP001432163"/>
    </source>
</evidence>
<dbReference type="Proteomes" id="UP001432163">
    <property type="component" value="Segment"/>
</dbReference>
<accession>A0AAX4J5R3</accession>
<evidence type="ECO:0000256" key="2">
    <source>
        <dbReference type="ARBA" id="ARBA00022722"/>
    </source>
</evidence>
<dbReference type="Pfam" id="PF08774">
    <property type="entry name" value="VRR_NUC"/>
    <property type="match status" value="1"/>
</dbReference>
<dbReference type="GO" id="GO:0004518">
    <property type="term" value="F:nuclease activity"/>
    <property type="evidence" value="ECO:0007669"/>
    <property type="project" value="UniProtKB-KW"/>
</dbReference>
<dbReference type="InterPro" id="IPR014883">
    <property type="entry name" value="VRR_NUC"/>
</dbReference>
<feature type="domain" description="VRR-NUC" evidence="4">
    <location>
        <begin position="36"/>
        <end position="115"/>
    </location>
</feature>
<organism evidence="5 6">
    <name type="scientific">Vibrio phage vB_VpM-pA2SJ1</name>
    <dbReference type="NCBI Taxonomy" id="3095964"/>
    <lineage>
        <taxon>Viruses</taxon>
        <taxon>Duplodnaviria</taxon>
        <taxon>Heunggongvirae</taxon>
        <taxon>Uroviricota</taxon>
        <taxon>Caudoviricetes</taxon>
    </lineage>
</organism>
<comment type="cofactor">
    <cofactor evidence="1">
        <name>Mg(2+)</name>
        <dbReference type="ChEBI" id="CHEBI:18420"/>
    </cofactor>
</comment>
<keyword evidence="2" id="KW-0540">Nuclease</keyword>
<dbReference type="GO" id="GO:0016788">
    <property type="term" value="F:hydrolase activity, acting on ester bonds"/>
    <property type="evidence" value="ECO:0007669"/>
    <property type="project" value="InterPro"/>
</dbReference>